<gene>
    <name evidence="1" type="ORF">ACFSW8_04185</name>
</gene>
<organism evidence="1 2">
    <name type="scientific">Rubritalea tangerina</name>
    <dbReference type="NCBI Taxonomy" id="430798"/>
    <lineage>
        <taxon>Bacteria</taxon>
        <taxon>Pseudomonadati</taxon>
        <taxon>Verrucomicrobiota</taxon>
        <taxon>Verrucomicrobiia</taxon>
        <taxon>Verrucomicrobiales</taxon>
        <taxon>Rubritaleaceae</taxon>
        <taxon>Rubritalea</taxon>
    </lineage>
</organism>
<evidence type="ECO:0000313" key="2">
    <source>
        <dbReference type="Proteomes" id="UP001597389"/>
    </source>
</evidence>
<name>A0ABW4Z840_9BACT</name>
<protein>
    <recommendedName>
        <fullName evidence="3">HlyD family efflux transporter periplasmic adaptor subunit</fullName>
    </recommendedName>
</protein>
<keyword evidence="2" id="KW-1185">Reference proteome</keyword>
<dbReference type="RefSeq" id="WP_377177535.1">
    <property type="nucleotide sequence ID" value="NZ_JBHUJB010000020.1"/>
</dbReference>
<dbReference type="Proteomes" id="UP001597389">
    <property type="component" value="Unassembled WGS sequence"/>
</dbReference>
<accession>A0ABW4Z840</accession>
<sequence>MKRLLKYHLNDLVTGRFVSRVVIVASCALGCFSCDSDKKDTEGVAIEEVEVSWDWAKYDRLNELSLQTLPVDIKPRQSLAIKSEAAGILTLELEGDVHEVRKGMRFARMDVDTLAEQGERLAILEEKRLLEDMRAEKLDLPEKKRLAKEELQEARRKVRLMEMIMDNPAMEEMSAELFGGDIASVTDTSFQEAKDALSLAEQKMAWADEYDEKLRKGQIRIQEMDFAKNERNYEQAKERSVYEAPFLGELRIELDYVEGQQEYTVGARETIATLNDYSEIHGHLRVKNASWINLSPQRLYIQLQDRDRTMMPFQDDRIILDKRTRKEERYYVFAVPLSQSESLKRLTGTQMRGDLVYKLPEVCYIVPKYDLSLYALGKSDSVDWAEMVGELWPGAKVIAEGLGDVAISYQF</sequence>
<evidence type="ECO:0008006" key="3">
    <source>
        <dbReference type="Google" id="ProtNLM"/>
    </source>
</evidence>
<dbReference type="EMBL" id="JBHUJB010000020">
    <property type="protein sequence ID" value="MFD2158093.1"/>
    <property type="molecule type" value="Genomic_DNA"/>
</dbReference>
<proteinExistence type="predicted"/>
<reference evidence="2" key="1">
    <citation type="journal article" date="2019" name="Int. J. Syst. Evol. Microbiol.">
        <title>The Global Catalogue of Microorganisms (GCM) 10K type strain sequencing project: providing services to taxonomists for standard genome sequencing and annotation.</title>
        <authorList>
            <consortium name="The Broad Institute Genomics Platform"/>
            <consortium name="The Broad Institute Genome Sequencing Center for Infectious Disease"/>
            <person name="Wu L."/>
            <person name="Ma J."/>
        </authorList>
    </citation>
    <scope>NUCLEOTIDE SEQUENCE [LARGE SCALE GENOMIC DNA]</scope>
    <source>
        <strain evidence="2">CCUG 57942</strain>
    </source>
</reference>
<comment type="caution">
    <text evidence="1">The sequence shown here is derived from an EMBL/GenBank/DDBJ whole genome shotgun (WGS) entry which is preliminary data.</text>
</comment>
<evidence type="ECO:0000313" key="1">
    <source>
        <dbReference type="EMBL" id="MFD2158093.1"/>
    </source>
</evidence>